<dbReference type="Proteomes" id="UP001430306">
    <property type="component" value="Unassembled WGS sequence"/>
</dbReference>
<name>A0ABS8NNC8_9BACT</name>
<organism evidence="1 2">
    <name type="scientific">Rhodopirellula halodulae</name>
    <dbReference type="NCBI Taxonomy" id="2894198"/>
    <lineage>
        <taxon>Bacteria</taxon>
        <taxon>Pseudomonadati</taxon>
        <taxon>Planctomycetota</taxon>
        <taxon>Planctomycetia</taxon>
        <taxon>Pirellulales</taxon>
        <taxon>Pirellulaceae</taxon>
        <taxon>Rhodopirellula</taxon>
    </lineage>
</organism>
<accession>A0ABS8NNC8</accession>
<protein>
    <submittedName>
        <fullName evidence="1">Uncharacterized protein</fullName>
    </submittedName>
</protein>
<evidence type="ECO:0000313" key="1">
    <source>
        <dbReference type="EMBL" id="MCC9645015.1"/>
    </source>
</evidence>
<keyword evidence="2" id="KW-1185">Reference proteome</keyword>
<dbReference type="EMBL" id="JAJKFW010000062">
    <property type="protein sequence ID" value="MCC9645015.1"/>
    <property type="molecule type" value="Genomic_DNA"/>
</dbReference>
<dbReference type="RefSeq" id="WP_230276670.1">
    <property type="nucleotide sequence ID" value="NZ_JAJKFW010000062.1"/>
</dbReference>
<evidence type="ECO:0000313" key="2">
    <source>
        <dbReference type="Proteomes" id="UP001430306"/>
    </source>
</evidence>
<sequence>MSDLRVKPGQPIRAASINSIVDRLPGENFGAERNHRSRLILCRTTEDIDGAVIDSDDTEETVYSSGLVETFGLVNNGDGTFSPGLTNKKHIMINAASSTIPGGTELWASVLRDGVLVSTVWIC</sequence>
<reference evidence="1" key="1">
    <citation type="submission" date="2021-11" db="EMBL/GenBank/DDBJ databases">
        <title>Genome sequence.</title>
        <authorList>
            <person name="Sun Q."/>
        </authorList>
    </citation>
    <scope>NUCLEOTIDE SEQUENCE</scope>
    <source>
        <strain evidence="1">JC740</strain>
    </source>
</reference>
<proteinExistence type="predicted"/>
<comment type="caution">
    <text evidence="1">The sequence shown here is derived from an EMBL/GenBank/DDBJ whole genome shotgun (WGS) entry which is preliminary data.</text>
</comment>
<gene>
    <name evidence="1" type="ORF">LOC71_22285</name>
</gene>